<evidence type="ECO:0000259" key="2">
    <source>
        <dbReference type="Pfam" id="PF13628"/>
    </source>
</evidence>
<dbReference type="eggNOG" id="ENOG5030HRA">
    <property type="taxonomic scope" value="Bacteria"/>
</dbReference>
<name>A0A085ZNT0_9FLAO</name>
<comment type="caution">
    <text evidence="3">The sequence shown here is derived from an EMBL/GenBank/DDBJ whole genome shotgun (WGS) entry which is preliminary data.</text>
</comment>
<organism evidence="3 4">
    <name type="scientific">Flavobacterium reichenbachii</name>
    <dbReference type="NCBI Taxonomy" id="362418"/>
    <lineage>
        <taxon>Bacteria</taxon>
        <taxon>Pseudomonadati</taxon>
        <taxon>Bacteroidota</taxon>
        <taxon>Flavobacteriia</taxon>
        <taxon>Flavobacteriales</taxon>
        <taxon>Flavobacteriaceae</taxon>
        <taxon>Flavobacterium</taxon>
    </lineage>
</organism>
<keyword evidence="1" id="KW-0732">Signal</keyword>
<accession>A0A085ZNT0</accession>
<dbReference type="Proteomes" id="UP000028715">
    <property type="component" value="Unassembled WGS sequence"/>
</dbReference>
<dbReference type="STRING" id="362418.IW19_11395"/>
<dbReference type="OrthoDB" id="1355558at2"/>
<evidence type="ECO:0000313" key="4">
    <source>
        <dbReference type="Proteomes" id="UP000028715"/>
    </source>
</evidence>
<dbReference type="PROSITE" id="PS51257">
    <property type="entry name" value="PROKAR_LIPOPROTEIN"/>
    <property type="match status" value="1"/>
</dbReference>
<dbReference type="AlphaFoldDB" id="A0A085ZNT0"/>
<evidence type="ECO:0000256" key="1">
    <source>
        <dbReference type="SAM" id="SignalP"/>
    </source>
</evidence>
<evidence type="ECO:0000313" key="3">
    <source>
        <dbReference type="EMBL" id="KFF06094.1"/>
    </source>
</evidence>
<feature type="signal peptide" evidence="1">
    <location>
        <begin position="1"/>
        <end position="24"/>
    </location>
</feature>
<dbReference type="EMBL" id="JPRL01000001">
    <property type="protein sequence ID" value="KFF06094.1"/>
    <property type="molecule type" value="Genomic_DNA"/>
</dbReference>
<protein>
    <recommendedName>
        <fullName evidence="2">DUF4142 domain-containing protein</fullName>
    </recommendedName>
</protein>
<keyword evidence="4" id="KW-1185">Reference proteome</keyword>
<dbReference type="RefSeq" id="WP_035684200.1">
    <property type="nucleotide sequence ID" value="NZ_JPRL01000001.1"/>
</dbReference>
<feature type="domain" description="DUF4142" evidence="2">
    <location>
        <begin position="62"/>
        <end position="178"/>
    </location>
</feature>
<sequence>MKTAYRLKAQILRLIIISTIILFTASCKESNPIDTSLKNGVFNKNKTEETEAYFFIQTANVSNSIISKSLIAQQKCSENTILELSRKIADHQEKLQQEVKKLANKRMVVITEINAAHKRDLYDLIDANNANCEEVYLNSVTESIKEQIVLLEKISKETDDQPILKLVLQYLPDQYKLLRETESFKK</sequence>
<dbReference type="InterPro" id="IPR025419">
    <property type="entry name" value="DUF4142"/>
</dbReference>
<proteinExistence type="predicted"/>
<dbReference type="Pfam" id="PF13628">
    <property type="entry name" value="DUF4142"/>
    <property type="match status" value="1"/>
</dbReference>
<feature type="chain" id="PRO_5001801559" description="DUF4142 domain-containing protein" evidence="1">
    <location>
        <begin position="25"/>
        <end position="186"/>
    </location>
</feature>
<gene>
    <name evidence="3" type="ORF">IW19_11395</name>
</gene>
<reference evidence="3 4" key="1">
    <citation type="submission" date="2014-07" db="EMBL/GenBank/DDBJ databases">
        <title>Genome of Flavobacterium reichenbachii LMG 25512.</title>
        <authorList>
            <person name="Stropko S.J."/>
            <person name="Pipes S.E."/>
            <person name="Newman J.D."/>
        </authorList>
    </citation>
    <scope>NUCLEOTIDE SEQUENCE [LARGE SCALE GENOMIC DNA]</scope>
    <source>
        <strain evidence="3 4">LMG 25512</strain>
    </source>
</reference>